<dbReference type="GO" id="GO:0005737">
    <property type="term" value="C:cytoplasm"/>
    <property type="evidence" value="ECO:0007669"/>
    <property type="project" value="TreeGrafter"/>
</dbReference>
<evidence type="ECO:0000256" key="1">
    <source>
        <dbReference type="ARBA" id="ARBA00023239"/>
    </source>
</evidence>
<organism evidence="3 4">
    <name type="scientific">Thermocatellispora tengchongensis</name>
    <dbReference type="NCBI Taxonomy" id="1073253"/>
    <lineage>
        <taxon>Bacteria</taxon>
        <taxon>Bacillati</taxon>
        <taxon>Actinomycetota</taxon>
        <taxon>Actinomycetes</taxon>
        <taxon>Streptosporangiales</taxon>
        <taxon>Streptosporangiaceae</taxon>
        <taxon>Thermocatellispora</taxon>
    </lineage>
</organism>
<dbReference type="Gene3D" id="3.20.20.140">
    <property type="entry name" value="Metal-dependent hydrolases"/>
    <property type="match status" value="1"/>
</dbReference>
<accession>A0A840PH12</accession>
<dbReference type="InterPro" id="IPR032466">
    <property type="entry name" value="Metal_Hydrolase"/>
</dbReference>
<gene>
    <name evidence="3" type="ORF">HNP84_008176</name>
</gene>
<evidence type="ECO:0000313" key="4">
    <source>
        <dbReference type="Proteomes" id="UP000578449"/>
    </source>
</evidence>
<dbReference type="GO" id="GO:0016831">
    <property type="term" value="F:carboxy-lyase activity"/>
    <property type="evidence" value="ECO:0007669"/>
    <property type="project" value="InterPro"/>
</dbReference>
<evidence type="ECO:0000259" key="2">
    <source>
        <dbReference type="Pfam" id="PF04909"/>
    </source>
</evidence>
<dbReference type="PANTHER" id="PTHR21240:SF28">
    <property type="entry name" value="ISO-OROTATE DECARBOXYLASE (EUROFUNG)"/>
    <property type="match status" value="1"/>
</dbReference>
<keyword evidence="3" id="KW-0378">Hydrolase</keyword>
<feature type="domain" description="Amidohydrolase-related" evidence="2">
    <location>
        <begin position="153"/>
        <end position="402"/>
    </location>
</feature>
<dbReference type="InterPro" id="IPR006680">
    <property type="entry name" value="Amidohydro-rel"/>
</dbReference>
<keyword evidence="4" id="KW-1185">Reference proteome</keyword>
<dbReference type="AlphaFoldDB" id="A0A840PH12"/>
<dbReference type="InterPro" id="IPR032465">
    <property type="entry name" value="ACMSD"/>
</dbReference>
<dbReference type="GO" id="GO:0016787">
    <property type="term" value="F:hydrolase activity"/>
    <property type="evidence" value="ECO:0007669"/>
    <property type="project" value="UniProtKB-KW"/>
</dbReference>
<dbReference type="Proteomes" id="UP000578449">
    <property type="component" value="Unassembled WGS sequence"/>
</dbReference>
<proteinExistence type="predicted"/>
<dbReference type="GO" id="GO:0019748">
    <property type="term" value="P:secondary metabolic process"/>
    <property type="evidence" value="ECO:0007669"/>
    <property type="project" value="TreeGrafter"/>
</dbReference>
<dbReference type="Pfam" id="PF04909">
    <property type="entry name" value="Amidohydro_2"/>
    <property type="match status" value="1"/>
</dbReference>
<dbReference type="SUPFAM" id="SSF51556">
    <property type="entry name" value="Metallo-dependent hydrolases"/>
    <property type="match status" value="1"/>
</dbReference>
<dbReference type="PANTHER" id="PTHR21240">
    <property type="entry name" value="2-AMINO-3-CARBOXYLMUCONATE-6-SEMIALDEHYDE DECARBOXYLASE"/>
    <property type="match status" value="1"/>
</dbReference>
<protein>
    <submittedName>
        <fullName evidence="3">Putative TIM-barrel fold metal-dependent hydrolase</fullName>
    </submittedName>
</protein>
<keyword evidence="1" id="KW-0456">Lyase</keyword>
<reference evidence="3 4" key="1">
    <citation type="submission" date="2020-08" db="EMBL/GenBank/DDBJ databases">
        <title>Genomic Encyclopedia of Type Strains, Phase IV (KMG-IV): sequencing the most valuable type-strain genomes for metagenomic binning, comparative biology and taxonomic classification.</title>
        <authorList>
            <person name="Goeker M."/>
        </authorList>
    </citation>
    <scope>NUCLEOTIDE SEQUENCE [LARGE SCALE GENOMIC DNA]</scope>
    <source>
        <strain evidence="3 4">DSM 45615</strain>
    </source>
</reference>
<dbReference type="EMBL" id="JACHGN010000023">
    <property type="protein sequence ID" value="MBB5138422.1"/>
    <property type="molecule type" value="Genomic_DNA"/>
</dbReference>
<dbReference type="RefSeq" id="WP_185055293.1">
    <property type="nucleotide sequence ID" value="NZ_BAABIX010000019.1"/>
</dbReference>
<name>A0A840PH12_9ACTN</name>
<comment type="caution">
    <text evidence="3">The sequence shown here is derived from an EMBL/GenBank/DDBJ whole genome shotgun (WGS) entry which is preliminary data.</text>
</comment>
<evidence type="ECO:0000313" key="3">
    <source>
        <dbReference type="EMBL" id="MBB5138422.1"/>
    </source>
</evidence>
<sequence length="435" mass="48806">MPSDLEASLSDTDIFTVGPDHELSFLPEPEPRDVWCPVISVDDHAFEPPTLFDRVPARLRDEAPKLVQVEGRPAWRVGGKHFFFTGMDGAANRPISEWRSVKMRMEDYRRSVYDTDARVQDMDLAGVWASLCFPSITWGFAGTTLSRIPDPELAYACVRSYNDWVVEEWAGSHPDRLIPCQITYLRDPELAAKEIYRNAERGVHAVSFTENPAALGYPSVHSDHWEPFWRACAETETAINLHIGSSGRISCPSPDSPVPVQVALFPLNGIETVVDWIFSGIPLRYPDIHIVLSEAGISWVPMVVERLHRAYRQRDAEPEVWAAINTHPVDVLRRNFWFTSIEDPSAFRRLDVISEDRMMLEVDFPHTDSSWPDSQSLFRSELESLPTETVKKICFGNAAALYHHPEPPASVQAASTLLGAAGQATDADSGARSRP</sequence>